<comment type="caution">
    <text evidence="1">The sequence shown here is derived from an EMBL/GenBank/DDBJ whole genome shotgun (WGS) entry which is preliminary data.</text>
</comment>
<dbReference type="AlphaFoldDB" id="F5RAK4"/>
<dbReference type="STRING" id="1000565.METUNv1_01218"/>
<reference evidence="1 2" key="1">
    <citation type="journal article" date="2011" name="J. Bacteriol.">
        <title>Genome sequence of Methyloversatilis universalis FAM5T, a methylotrophic representative of the order Rhodocyclales.</title>
        <authorList>
            <person name="Kittichotirat W."/>
            <person name="Good N.M."/>
            <person name="Hall R."/>
            <person name="Bringel F."/>
            <person name="Lajus A."/>
            <person name="Medigue C."/>
            <person name="Smalley N.E."/>
            <person name="Beck D."/>
            <person name="Bumgarner R."/>
            <person name="Vuilleumier S."/>
            <person name="Kalyuzhnaya M.G."/>
        </authorList>
    </citation>
    <scope>NUCLEOTIDE SEQUENCE [LARGE SCALE GENOMIC DNA]</scope>
    <source>
        <strain evidence="2">ATCC BAA-1314 / JCM 13912 / FAM5</strain>
    </source>
</reference>
<organism evidence="1 2">
    <name type="scientific">Methyloversatilis universalis (strain ATCC BAA-1314 / DSM 25237 / JCM 13912 / CCUG 52030 / FAM5)</name>
    <dbReference type="NCBI Taxonomy" id="1000565"/>
    <lineage>
        <taxon>Bacteria</taxon>
        <taxon>Pseudomonadati</taxon>
        <taxon>Pseudomonadota</taxon>
        <taxon>Betaproteobacteria</taxon>
        <taxon>Nitrosomonadales</taxon>
        <taxon>Sterolibacteriaceae</taxon>
        <taxon>Methyloversatilis</taxon>
    </lineage>
</organism>
<sequence length="142" mass="14815">MGLLSSSKSKSSTYNTTTINNIDRRIVADGMSSVFAPDISIGGAGSSLSITNVDPALIKAAADMVSQSNDTLRAGYSDLAASYLSLIQSNERQNDTLQANVLRVLDATGDQFKDATDTAVGNKPLIYAGLLIAGVVALQAMR</sequence>
<evidence type="ECO:0000313" key="1">
    <source>
        <dbReference type="EMBL" id="EGK72453.1"/>
    </source>
</evidence>
<gene>
    <name evidence="1" type="ORF">METUNv1_01218</name>
</gene>
<dbReference type="Proteomes" id="UP000005019">
    <property type="component" value="Unassembled WGS sequence"/>
</dbReference>
<proteinExistence type="predicted"/>
<name>F5RAK4_METUF</name>
<accession>F5RAK4</accession>
<dbReference type="RefSeq" id="WP_008059813.1">
    <property type="nucleotide sequence ID" value="NZ_AFHG01000036.1"/>
</dbReference>
<keyword evidence="2" id="KW-1185">Reference proteome</keyword>
<evidence type="ECO:0000313" key="2">
    <source>
        <dbReference type="Proteomes" id="UP000005019"/>
    </source>
</evidence>
<protein>
    <submittedName>
        <fullName evidence="1">Uncharacterized protein</fullName>
    </submittedName>
</protein>
<dbReference type="EMBL" id="AFHG01000036">
    <property type="protein sequence ID" value="EGK72453.1"/>
    <property type="molecule type" value="Genomic_DNA"/>
</dbReference>